<sequence>MATLLLQNGAHVNTPTKSGLTCLHLAAQEDKLNVAEILCKHDAHTDQQTKLGYTPLIVACHYGNVKMVNFLLQHGANVNAKTKSGYTPLHQAAQQGNTHIINLLLQHGAKPNTVTANGNTALDIARRLGYISVVDTLKIVTEEVITMTTTVTEKHKLNVPETMTEILDVSDEEGEDTMTGEGGEYLRAEDLQELGDDSLPGQYLGMSYLRFSLEGVRSDSLRSFSSDRSHPTPKHSGYPQRDGVLIEDAVSSQQMATLSVEKDSYRLSWGTEHLDNIALSSSAMHSGRSSPCLDQDNSSFLVSFMVDARGGAMRGCRHNGLRIIIPPRKCSAPTRVTCRLVKRHRVACMPPLVDGDGLASRLAELGPAGAQFLGKLHLPAAPPPLNEGESLVSRILQLGPPGTRFLGPVVVEIPHFAALRGAERELVVLRSETGESWKEHQCEHTQEDLNQILNGMDEELDTAEELERKRICRIVTRDFPQYFAVVSRIKQDSSLIGPEGGVLSSSVVPQVQAVFPEGALTKRIRVGLQAQPIEVELVRRILGNKATFGPIITLEPRRRKFHKPITMTIPIPKSSANEAMASGYGDTPTLRLLCSITGGTTPAQWEDITGTTPLTFTNECVSFTTNVSARFWLVDCRQTQESVSFSSQVYREVICVPYMAKFVIFAKTLDPIEARLRCFCMTDDKMDKTLEQQEHFTEVARSRDVEVLEGKPIYAGCFGNLLPLTKSGQHHLFSFFAFKENRLALFIKVRDSTQEPCGRLSFTKEPRSYRSPAHNAICNLNITLPAYSKECDSDQEPDEETEKTHEKYDDETESTDTSALKTHLIHEPPVLASPDLLSEVSEMKQDLIKMTAILTTEPAGTSCPILQAAADDEPGEPLEIMEKVKEDLEKVGEILRGGSYTDEATASRAAEREEEEEEEEEWVLLSDTEIREAKNTAPCEVQEPLLQEHRIERGPCMPKTTKDMSGMVTYLSGDLQQYLTEIPEVAHGLPADDVVQERFEEIVVSRGRGDAKHVSVGIKKPARRKLKERKGAEEPHPPGSEPEFHRFSSEESLEGEIILSSPAAQSTLPASPGVIETPIGSIKDKVKALQRKVEEEGMDWKPKPSQVSTDSSSIRASEPTIKTQQQLPKSPKSPRSQTERLEETMSVRELMRAFQTGQDPSKFKSGLFEHKAIATIATLKTEHSTEAKETIQNTKTLRAEKEEASLDAGWSDEPQISPDRRHSEDFSAIIKAELEENVEYQLFRRTANSEAESCATAGADTGLAVQRDLPSVSAEEDEVQNGSLDDSTGSLKHEAAADCASAGHVTPQTSSEESYRNEGLAETPQTSPESLPFSAEKTEQPSLQTGLEKVATGEKSEELSEQKGEDLTPKEQASKDGGFATEFTTAESQVVTLGDQQLTRISPQRSAELYSTLQGRPADSDDGSSPLTVGKERPQSSPKPAEEVTLDTILNDTLTPQDDRLAAQEPAAIATEKGFLSSHTMLDLPLGQQDLQGHSLLAEDPVTGRQRDSLEASPTAEDRNSSHRSPDSIEPSPTKESPCRDSLESSPNEQRAKPIFPSVYEEPAAAAGQSASAKTDILQDREGTKTDHLQDREGTKTDILQDREGAKTDILQDPVSTRLLRDLEGSAADEDSYEQTSQMESSGKTPLSPDTPSSEEVSYEVTPKTPDRQALPVSERPAIIPEDAEEDDVENSDPQRQFTPEEEMFKMAAKIKTFDEMEQDAKSKRESRKDIKAADSAVISEVGEDGSQLVGVASPGKSSSENEIEVAKVTKITEEHDKVWLKTSHEDKGEGAAHCQASEGDEVQSPSLTGPEQTQLRPDSDNLEEESDKGVKAFDSKTQLNMIPVDTDQGAVPWGSVREGADVFEADRPSQGLSPASPPTEEATEKEQDPFLFQEGKLFEMTRSGAIDMTRRSFEDEGQGFAFFQIGKCPTEEVREDPAGCKASEGDTGVSSPLSVTPSGQLESAAAESKTSDVQQDSDWSPTEADAASPEPVLTTIQTALPTVTRSIYPEQCTESSDSSPEDQLPSPAEESATGPSDQKPLAAVSDQDSTTSSGDRKSTTAVSDQESTPAVSKQKSTIVIHHGESSTALSHGESGIAVSDQESSTAVTDQESKIPSGPASPMVSQPEAMLSLSCVTAQETLAVEEVQRTSEIPLKTASVKSQPGYHSVRRAESLKVPTGRASTKQEKRSKSETDAASLKPSSGSDLTLKHTEAPKTQRGKLPTKQEKRGKSETNGTSLKSQPGSDPTVKRAESLKVQRGKLPTRPDKRSKSETDAAALKSQPSSDPVVKRAESLKVQRGKLLSKQEKKGKSETDTVSPGSGVAKRSSKARSFCEGESAPEPPKKDTRRRLKSEDLSAKSIASSRLPVKGKPRPTPSTVPAARESKDQESETFKHSVRSLEEINDGVKKPMQDGSSPATAASDPCSSAFDASVIERETFPEGAIGTRPQQDSSVETPVQPIPDETIQAQHQAGAEEGTDRMEERLAIIADHLGFSWTELAQELEFSEDWIQQIKRENPNSLREQSHALLQLWAGREGESATENSLVKGLTRINRVDIVHLMEMRMAESTAECMWTYADMQKTVSLDHSEGFSVLQDDGMDSPQLAQHGSHRPPAASEEDLSMSSLHETPLRTEPHGHSVQEPAQLQPHTHRGTHGVAMEDEDEEVGTELRNVSAGPHAEDVLDIPPQTVTEEQYVDKHGNMVVKKVTRKVVRRFVSADGAELQEVSAEGPEQEPVRVEAGDSYSKVLKRTVLKSEGDQSEVTFTETLPLAMEAERRVRQVTRTSMVEGERVEKHLGDPALATDLPSAKDDFQQDSAAQCPQVEEDGAEGCAGEAGAAGVCGGGT</sequence>
<feature type="repeat" description="ANK" evidence="9">
    <location>
        <begin position="51"/>
        <end position="83"/>
    </location>
</feature>
<comment type="subcellular location">
    <subcellularLocation>
        <location evidence="1">Cytoplasm</location>
        <location evidence="1">Cytoskeleton</location>
    </subcellularLocation>
    <subcellularLocation>
        <location evidence="2">Membrane</location>
    </subcellularLocation>
</comment>
<dbReference type="InterPro" id="IPR036770">
    <property type="entry name" value="Ankyrin_rpt-contain_sf"/>
</dbReference>
<feature type="compositionally biased region" description="Polar residues" evidence="10">
    <location>
        <begin position="1395"/>
        <end position="1414"/>
    </location>
</feature>
<dbReference type="InterPro" id="IPR000906">
    <property type="entry name" value="ZU5_dom"/>
</dbReference>
<keyword evidence="3" id="KW-0963">Cytoplasm</keyword>
<feature type="repeat" description="ANK" evidence="9">
    <location>
        <begin position="18"/>
        <end position="50"/>
    </location>
</feature>
<feature type="compositionally biased region" description="Basic and acidic residues" evidence="10">
    <location>
        <begin position="2184"/>
        <end position="2194"/>
    </location>
</feature>
<feature type="compositionally biased region" description="Basic and acidic residues" evidence="10">
    <location>
        <begin position="2383"/>
        <end position="2411"/>
    </location>
</feature>
<evidence type="ECO:0000256" key="7">
    <source>
        <dbReference type="ARBA" id="ARBA00023136"/>
    </source>
</evidence>
<feature type="region of interest" description="Disordered" evidence="10">
    <location>
        <begin position="790"/>
        <end position="814"/>
    </location>
</feature>
<feature type="compositionally biased region" description="Polar residues" evidence="10">
    <location>
        <begin position="1804"/>
        <end position="1817"/>
    </location>
</feature>
<feature type="region of interest" description="Disordered" evidence="10">
    <location>
        <begin position="1247"/>
        <end position="1381"/>
    </location>
</feature>
<feature type="region of interest" description="Disordered" evidence="10">
    <location>
        <begin position="1395"/>
        <end position="1466"/>
    </location>
</feature>
<evidence type="ECO:0000256" key="5">
    <source>
        <dbReference type="ARBA" id="ARBA00022737"/>
    </source>
</evidence>
<evidence type="ECO:0000256" key="4">
    <source>
        <dbReference type="ARBA" id="ARBA00022553"/>
    </source>
</evidence>
<dbReference type="FunFam" id="2.60.40.2660:FF:000001">
    <property type="entry name" value="Ankyrin-3 isoform 2"/>
    <property type="match status" value="1"/>
</dbReference>
<name>A0A9D3SYH3_MEGAT</name>
<feature type="region of interest" description="Disordered" evidence="10">
    <location>
        <begin position="2146"/>
        <end position="2425"/>
    </location>
</feature>
<feature type="compositionally biased region" description="Low complexity" evidence="10">
    <location>
        <begin position="1564"/>
        <end position="1573"/>
    </location>
</feature>
<feature type="compositionally biased region" description="Basic and acidic residues" evidence="10">
    <location>
        <begin position="1859"/>
        <end position="1868"/>
    </location>
</feature>
<evidence type="ECO:0008006" key="15">
    <source>
        <dbReference type="Google" id="ProtNLM"/>
    </source>
</evidence>
<dbReference type="SMART" id="SM00248">
    <property type="entry name" value="ANK"/>
    <property type="match status" value="4"/>
</dbReference>
<feature type="compositionally biased region" description="Polar residues" evidence="10">
    <location>
        <begin position="2047"/>
        <end position="2078"/>
    </location>
</feature>
<dbReference type="Gene3D" id="1.25.40.20">
    <property type="entry name" value="Ankyrin repeat-containing domain"/>
    <property type="match status" value="1"/>
</dbReference>
<evidence type="ECO:0000256" key="3">
    <source>
        <dbReference type="ARBA" id="ARBA00022490"/>
    </source>
</evidence>
<evidence type="ECO:0000256" key="6">
    <source>
        <dbReference type="ARBA" id="ARBA00023043"/>
    </source>
</evidence>
<dbReference type="Gene3D" id="2.60.220.30">
    <property type="match status" value="3"/>
</dbReference>
<evidence type="ECO:0000259" key="12">
    <source>
        <dbReference type="PROSITE" id="PS51145"/>
    </source>
</evidence>
<feature type="region of interest" description="Disordered" evidence="10">
    <location>
        <begin position="222"/>
        <end position="241"/>
    </location>
</feature>
<feature type="compositionally biased region" description="Basic and acidic residues" evidence="10">
    <location>
        <begin position="1351"/>
        <end position="1374"/>
    </location>
</feature>
<dbReference type="PROSITE" id="PS51145">
    <property type="entry name" value="ZU5"/>
    <property type="match status" value="2"/>
</dbReference>
<feature type="compositionally biased region" description="Polar residues" evidence="10">
    <location>
        <begin position="2233"/>
        <end position="2245"/>
    </location>
</feature>
<evidence type="ECO:0000256" key="8">
    <source>
        <dbReference type="ARBA" id="ARBA00023212"/>
    </source>
</evidence>
<dbReference type="GO" id="GO:0005856">
    <property type="term" value="C:cytoskeleton"/>
    <property type="evidence" value="ECO:0007669"/>
    <property type="project" value="UniProtKB-SubCell"/>
</dbReference>
<feature type="domain" description="ZU5" evidence="12">
    <location>
        <begin position="490"/>
        <end position="636"/>
    </location>
</feature>
<feature type="compositionally biased region" description="Polar residues" evidence="10">
    <location>
        <begin position="1280"/>
        <end position="1290"/>
    </location>
</feature>
<keyword evidence="8" id="KW-0206">Cytoskeleton</keyword>
<comment type="caution">
    <text evidence="13">The sequence shown here is derived from an EMBL/GenBank/DDBJ whole genome shotgun (WGS) entry which is preliminary data.</text>
</comment>
<keyword evidence="14" id="KW-1185">Reference proteome</keyword>
<feature type="compositionally biased region" description="Basic and acidic residues" evidence="10">
    <location>
        <begin position="1505"/>
        <end position="1527"/>
    </location>
</feature>
<dbReference type="FunFam" id="2.60.220.30:FF:000009">
    <property type="entry name" value="Ankyrin 2, isoform G"/>
    <property type="match status" value="1"/>
</dbReference>
<evidence type="ECO:0000256" key="2">
    <source>
        <dbReference type="ARBA" id="ARBA00004370"/>
    </source>
</evidence>
<organism evidence="13 14">
    <name type="scientific">Megalops atlanticus</name>
    <name type="common">Tarpon</name>
    <name type="synonym">Clupea gigantea</name>
    <dbReference type="NCBI Taxonomy" id="7932"/>
    <lineage>
        <taxon>Eukaryota</taxon>
        <taxon>Metazoa</taxon>
        <taxon>Chordata</taxon>
        <taxon>Craniata</taxon>
        <taxon>Vertebrata</taxon>
        <taxon>Euteleostomi</taxon>
        <taxon>Actinopterygii</taxon>
        <taxon>Neopterygii</taxon>
        <taxon>Teleostei</taxon>
        <taxon>Elopiformes</taxon>
        <taxon>Megalopidae</taxon>
        <taxon>Megalops</taxon>
    </lineage>
</organism>
<evidence type="ECO:0000256" key="9">
    <source>
        <dbReference type="PROSITE-ProRule" id="PRU00023"/>
    </source>
</evidence>
<dbReference type="InterPro" id="IPR000488">
    <property type="entry name" value="Death_dom"/>
</dbReference>
<dbReference type="Pfam" id="PF17809">
    <property type="entry name" value="UPA_2"/>
    <property type="match status" value="1"/>
</dbReference>
<dbReference type="Pfam" id="PF00791">
    <property type="entry name" value="ZU5"/>
    <property type="match status" value="2"/>
</dbReference>
<dbReference type="SMART" id="SM00218">
    <property type="entry name" value="ZU5"/>
    <property type="match status" value="1"/>
</dbReference>
<proteinExistence type="predicted"/>
<dbReference type="Pfam" id="PF00023">
    <property type="entry name" value="Ank"/>
    <property type="match status" value="1"/>
</dbReference>
<dbReference type="PANTHER" id="PTHR24123">
    <property type="entry name" value="ANKYRIN REPEAT-CONTAINING"/>
    <property type="match status" value="1"/>
</dbReference>
<dbReference type="Gene3D" id="2.60.40.2660">
    <property type="match status" value="1"/>
</dbReference>
<dbReference type="InterPro" id="IPR011029">
    <property type="entry name" value="DEATH-like_dom_sf"/>
</dbReference>
<feature type="compositionally biased region" description="Basic and acidic residues" evidence="10">
    <location>
        <begin position="1930"/>
        <end position="1939"/>
    </location>
</feature>
<evidence type="ECO:0000256" key="10">
    <source>
        <dbReference type="SAM" id="MobiDB-lite"/>
    </source>
</evidence>
<dbReference type="PANTHER" id="PTHR24123:SF49">
    <property type="entry name" value="ANKYRIN-2-LIKE ISOFORM X1"/>
    <property type="match status" value="1"/>
</dbReference>
<feature type="compositionally biased region" description="Polar residues" evidence="10">
    <location>
        <begin position="1634"/>
        <end position="1656"/>
    </location>
</feature>
<feature type="compositionally biased region" description="Basic and acidic residues" evidence="10">
    <location>
        <begin position="2264"/>
        <end position="2274"/>
    </location>
</feature>
<feature type="compositionally biased region" description="Polar residues" evidence="10">
    <location>
        <begin position="1995"/>
        <end position="2006"/>
    </location>
</feature>
<feature type="region of interest" description="Disordered" evidence="10">
    <location>
        <begin position="898"/>
        <end position="919"/>
    </location>
</feature>
<feature type="region of interest" description="Disordered" evidence="10">
    <location>
        <begin position="1927"/>
        <end position="2126"/>
    </location>
</feature>
<dbReference type="FunFam" id="2.60.220.30:FF:000001">
    <property type="entry name" value="Ankyrin-3 isoform 2"/>
    <property type="match status" value="1"/>
</dbReference>
<feature type="compositionally biased region" description="Basic and acidic residues" evidence="10">
    <location>
        <begin position="2628"/>
        <end position="2638"/>
    </location>
</feature>
<feature type="region of interest" description="Disordered" evidence="10">
    <location>
        <begin position="2792"/>
        <end position="2822"/>
    </location>
</feature>
<dbReference type="PROSITE" id="PS50297">
    <property type="entry name" value="ANK_REP_REGION"/>
    <property type="match status" value="2"/>
</dbReference>
<feature type="region of interest" description="Disordered" evidence="10">
    <location>
        <begin position="1181"/>
        <end position="1222"/>
    </location>
</feature>
<feature type="compositionally biased region" description="Polar residues" evidence="10">
    <location>
        <begin position="2101"/>
        <end position="2110"/>
    </location>
</feature>
<feature type="repeat" description="ANK" evidence="9">
    <location>
        <begin position="84"/>
        <end position="116"/>
    </location>
</feature>
<feature type="compositionally biased region" description="Basic and acidic residues" evidence="10">
    <location>
        <begin position="1029"/>
        <end position="1049"/>
    </location>
</feature>
<dbReference type="InterPro" id="IPR040745">
    <property type="entry name" value="Ankyrin_UPA"/>
</dbReference>
<dbReference type="FunFam" id="2.60.220.30:FF:000005">
    <property type="entry name" value="Ankyrin-2 isoform 2"/>
    <property type="match status" value="1"/>
</dbReference>
<dbReference type="InterPro" id="IPR002110">
    <property type="entry name" value="Ankyrin_rpt"/>
</dbReference>
<feature type="compositionally biased region" description="Polar residues" evidence="10">
    <location>
        <begin position="1972"/>
        <end position="1981"/>
    </location>
</feature>
<feature type="compositionally biased region" description="Acidic residues" evidence="10">
    <location>
        <begin position="1682"/>
        <end position="1691"/>
    </location>
</feature>
<feature type="compositionally biased region" description="Basic and acidic residues" evidence="10">
    <location>
        <begin position="1082"/>
        <end position="1102"/>
    </location>
</feature>
<keyword evidence="4" id="KW-0597">Phosphoprotein</keyword>
<dbReference type="FunFam" id="1.10.533.10:FF:000002">
    <property type="entry name" value="Ankyrin-3 isoform 2"/>
    <property type="match status" value="1"/>
</dbReference>
<feature type="region of interest" description="Disordered" evidence="10">
    <location>
        <begin position="1492"/>
        <end position="1701"/>
    </location>
</feature>
<feature type="domain" description="Death" evidence="11">
    <location>
        <begin position="2481"/>
        <end position="2565"/>
    </location>
</feature>
<dbReference type="PRINTS" id="PR01415">
    <property type="entry name" value="ANKYRIN"/>
</dbReference>
<accession>A0A9D3SYH3</accession>
<feature type="region of interest" description="Disordered" evidence="10">
    <location>
        <begin position="1748"/>
        <end position="1898"/>
    </location>
</feature>
<dbReference type="SUPFAM" id="SSF47986">
    <property type="entry name" value="DEATH domain"/>
    <property type="match status" value="1"/>
</dbReference>
<dbReference type="Proteomes" id="UP001046870">
    <property type="component" value="Chromosome 20"/>
</dbReference>
<feature type="compositionally biased region" description="Basic and acidic residues" evidence="10">
    <location>
        <begin position="1577"/>
        <end position="1607"/>
    </location>
</feature>
<dbReference type="Gene3D" id="1.10.533.10">
    <property type="entry name" value="Death Domain, Fas"/>
    <property type="match status" value="1"/>
</dbReference>
<feature type="region of interest" description="Disordered" evidence="10">
    <location>
        <begin position="1010"/>
        <end position="1145"/>
    </location>
</feature>
<dbReference type="Pfam" id="PF00531">
    <property type="entry name" value="Death"/>
    <property type="match status" value="1"/>
</dbReference>
<feature type="domain" description="ZU5" evidence="12">
    <location>
        <begin position="300"/>
        <end position="488"/>
    </location>
</feature>
<feature type="compositionally biased region" description="Basic and acidic residues" evidence="10">
    <location>
        <begin position="2304"/>
        <end position="2314"/>
    </location>
</feature>
<dbReference type="OrthoDB" id="20872at2759"/>
<dbReference type="SMART" id="SM00005">
    <property type="entry name" value="DEATH"/>
    <property type="match status" value="1"/>
</dbReference>
<protein>
    <recommendedName>
        <fullName evidence="15">Ankyrin-2</fullName>
    </recommendedName>
</protein>
<keyword evidence="7" id="KW-0472">Membrane</keyword>
<dbReference type="SUPFAM" id="SSF48403">
    <property type="entry name" value="Ankyrin repeat"/>
    <property type="match status" value="1"/>
</dbReference>
<dbReference type="InterPro" id="IPR051165">
    <property type="entry name" value="Multifunctional_ANK_Repeat"/>
</dbReference>
<feature type="compositionally biased region" description="Basic and acidic residues" evidence="10">
    <location>
        <begin position="1765"/>
        <end position="1791"/>
    </location>
</feature>
<evidence type="ECO:0000313" key="13">
    <source>
        <dbReference type="EMBL" id="KAG7458447.1"/>
    </source>
</evidence>
<dbReference type="EMBL" id="JAFDVH010000020">
    <property type="protein sequence ID" value="KAG7458447.1"/>
    <property type="molecule type" value="Genomic_DNA"/>
</dbReference>
<reference evidence="13" key="1">
    <citation type="submission" date="2021-01" db="EMBL/GenBank/DDBJ databases">
        <authorList>
            <person name="Zahm M."/>
            <person name="Roques C."/>
            <person name="Cabau C."/>
            <person name="Klopp C."/>
            <person name="Donnadieu C."/>
            <person name="Jouanno E."/>
            <person name="Lampietro C."/>
            <person name="Louis A."/>
            <person name="Herpin A."/>
            <person name="Echchiki A."/>
            <person name="Berthelot C."/>
            <person name="Parey E."/>
            <person name="Roest-Crollius H."/>
            <person name="Braasch I."/>
            <person name="Postlethwait J."/>
            <person name="Bobe J."/>
            <person name="Montfort J."/>
            <person name="Bouchez O."/>
            <person name="Begum T."/>
            <person name="Mejri S."/>
            <person name="Adams A."/>
            <person name="Chen W.-J."/>
            <person name="Guiguen Y."/>
        </authorList>
    </citation>
    <scope>NUCLEOTIDE SEQUENCE</scope>
    <source>
        <strain evidence="13">YG-15Mar2019-1</strain>
        <tissue evidence="13">Brain</tissue>
    </source>
</reference>
<dbReference type="CDD" id="cd08317">
    <property type="entry name" value="Death_ank"/>
    <property type="match status" value="1"/>
</dbReference>
<dbReference type="Pfam" id="PF12796">
    <property type="entry name" value="Ank_2"/>
    <property type="match status" value="1"/>
</dbReference>
<evidence type="ECO:0000259" key="11">
    <source>
        <dbReference type="PROSITE" id="PS50017"/>
    </source>
</evidence>
<keyword evidence="5" id="KW-0677">Repeat</keyword>
<feature type="compositionally biased region" description="Polar residues" evidence="10">
    <location>
        <begin position="1949"/>
        <end position="1962"/>
    </location>
</feature>
<feature type="compositionally biased region" description="Polar residues" evidence="10">
    <location>
        <begin position="1105"/>
        <end position="1136"/>
    </location>
</feature>
<dbReference type="GO" id="GO:0007165">
    <property type="term" value="P:signal transduction"/>
    <property type="evidence" value="ECO:0007669"/>
    <property type="project" value="InterPro"/>
</dbReference>
<dbReference type="PROSITE" id="PS50017">
    <property type="entry name" value="DEATH_DOMAIN"/>
    <property type="match status" value="1"/>
</dbReference>
<evidence type="ECO:0000256" key="1">
    <source>
        <dbReference type="ARBA" id="ARBA00004245"/>
    </source>
</evidence>
<feature type="region of interest" description="Disordered" evidence="10">
    <location>
        <begin position="2592"/>
        <end position="2661"/>
    </location>
</feature>
<keyword evidence="6 9" id="KW-0040">ANK repeat</keyword>
<dbReference type="PROSITE" id="PS50088">
    <property type="entry name" value="ANK_REPEAT"/>
    <property type="match status" value="3"/>
</dbReference>
<dbReference type="GO" id="GO:0016020">
    <property type="term" value="C:membrane"/>
    <property type="evidence" value="ECO:0007669"/>
    <property type="project" value="UniProtKB-SubCell"/>
</dbReference>
<evidence type="ECO:0000313" key="14">
    <source>
        <dbReference type="Proteomes" id="UP001046870"/>
    </source>
</evidence>
<gene>
    <name evidence="13" type="ORF">MATL_G00220350</name>
</gene>